<keyword evidence="1" id="KW-1133">Transmembrane helix</keyword>
<proteinExistence type="predicted"/>
<dbReference type="Proteomes" id="UP000017836">
    <property type="component" value="Unassembled WGS sequence"/>
</dbReference>
<dbReference type="Gramene" id="ERN00094">
    <property type="protein sequence ID" value="ERN00094"/>
    <property type="gene ID" value="AMTR_s00112p00015020"/>
</dbReference>
<gene>
    <name evidence="2" type="ORF">AMTR_s00112p00015020</name>
</gene>
<dbReference type="AlphaFoldDB" id="W1NXM5"/>
<feature type="transmembrane region" description="Helical" evidence="1">
    <location>
        <begin position="25"/>
        <end position="45"/>
    </location>
</feature>
<accession>W1NXM5</accession>
<keyword evidence="1" id="KW-0472">Membrane</keyword>
<dbReference type="HOGENOM" id="CLU_2161831_0_0_1"/>
<keyword evidence="3" id="KW-1185">Reference proteome</keyword>
<protein>
    <submittedName>
        <fullName evidence="2">Uncharacterized protein</fullName>
    </submittedName>
</protein>
<evidence type="ECO:0000313" key="3">
    <source>
        <dbReference type="Proteomes" id="UP000017836"/>
    </source>
</evidence>
<evidence type="ECO:0000256" key="1">
    <source>
        <dbReference type="SAM" id="Phobius"/>
    </source>
</evidence>
<name>W1NXM5_AMBTC</name>
<sequence>MLQMARHSATHQTATPQVDARHYPLIAHGIALTTMMLASLLIFVFTRRWSLIHAALLHLHAWRYSFQLSCMAILRFLRGVVPNGDATTSSLSLNYRRCHASSYNQRWVSMHSWH</sequence>
<reference evidence="3" key="1">
    <citation type="journal article" date="2013" name="Science">
        <title>The Amborella genome and the evolution of flowering plants.</title>
        <authorList>
            <consortium name="Amborella Genome Project"/>
        </authorList>
    </citation>
    <scope>NUCLEOTIDE SEQUENCE [LARGE SCALE GENOMIC DNA]</scope>
</reference>
<evidence type="ECO:0000313" key="2">
    <source>
        <dbReference type="EMBL" id="ERN00094.1"/>
    </source>
</evidence>
<keyword evidence="1" id="KW-0812">Transmembrane</keyword>
<organism evidence="2 3">
    <name type="scientific">Amborella trichopoda</name>
    <dbReference type="NCBI Taxonomy" id="13333"/>
    <lineage>
        <taxon>Eukaryota</taxon>
        <taxon>Viridiplantae</taxon>
        <taxon>Streptophyta</taxon>
        <taxon>Embryophyta</taxon>
        <taxon>Tracheophyta</taxon>
        <taxon>Spermatophyta</taxon>
        <taxon>Magnoliopsida</taxon>
        <taxon>Amborellales</taxon>
        <taxon>Amborellaceae</taxon>
        <taxon>Amborella</taxon>
    </lineage>
</organism>
<dbReference type="EMBL" id="KI394952">
    <property type="protein sequence ID" value="ERN00094.1"/>
    <property type="molecule type" value="Genomic_DNA"/>
</dbReference>